<organism evidence="6 7">
    <name type="scientific">Halosegnis marinus</name>
    <dbReference type="NCBI Taxonomy" id="3034023"/>
    <lineage>
        <taxon>Archaea</taxon>
        <taxon>Methanobacteriati</taxon>
        <taxon>Methanobacteriota</taxon>
        <taxon>Stenosarchaea group</taxon>
        <taxon>Halobacteria</taxon>
        <taxon>Halobacteriales</taxon>
        <taxon>Natronomonadaceae</taxon>
        <taxon>Halosegnis</taxon>
    </lineage>
</organism>
<proteinExistence type="predicted"/>
<dbReference type="InterPro" id="IPR035952">
    <property type="entry name" value="Rhomboid-like_sf"/>
</dbReference>
<comment type="caution">
    <text evidence="6">The sequence shown here is derived from an EMBL/GenBank/DDBJ whole genome shotgun (WGS) entry which is preliminary data.</text>
</comment>
<dbReference type="AlphaFoldDB" id="A0ABD5ZQ83"/>
<dbReference type="Proteomes" id="UP001596398">
    <property type="component" value="Unassembled WGS sequence"/>
</dbReference>
<dbReference type="RefSeq" id="WP_276233881.1">
    <property type="nucleotide sequence ID" value="NZ_CP119802.1"/>
</dbReference>
<sequence length="271" mass="28383">MSREPFLAALRRRARVADLLALAAVPAALLLVFRLPEPTRRGLALSHADPSLASAYTAHFVHLDAGHLAANLAVYAVLAPVVYALCALAGRRRLFRVAFVTYLGAFPFVLSALNLALPRDVLELGFSGVAMALFGLLPLALAEYARATFDDDLDARASPALFFAATSVAALAAAPFDPRTAGVSLASLLAAALYSERALGSVRLPALGDLRRAADRTGYFELVALAAVLLVVVPFVALRGAAVGAANPYVHLLGFALGYVSTYVTALVVAE</sequence>
<dbReference type="GO" id="GO:0016020">
    <property type="term" value="C:membrane"/>
    <property type="evidence" value="ECO:0007669"/>
    <property type="project" value="UniProtKB-SubCell"/>
</dbReference>
<evidence type="ECO:0000313" key="6">
    <source>
        <dbReference type="EMBL" id="MFC7235742.1"/>
    </source>
</evidence>
<dbReference type="GeneID" id="79267439"/>
<evidence type="ECO:0008006" key="8">
    <source>
        <dbReference type="Google" id="ProtNLM"/>
    </source>
</evidence>
<feature type="transmembrane region" description="Helical" evidence="5">
    <location>
        <begin position="72"/>
        <end position="90"/>
    </location>
</feature>
<keyword evidence="3 5" id="KW-1133">Transmembrane helix</keyword>
<keyword evidence="4 5" id="KW-0472">Membrane</keyword>
<dbReference type="SUPFAM" id="SSF144091">
    <property type="entry name" value="Rhomboid-like"/>
    <property type="match status" value="1"/>
</dbReference>
<evidence type="ECO:0000256" key="3">
    <source>
        <dbReference type="ARBA" id="ARBA00022989"/>
    </source>
</evidence>
<keyword evidence="7" id="KW-1185">Reference proteome</keyword>
<protein>
    <recommendedName>
        <fullName evidence="8">Rhomboid family protein</fullName>
    </recommendedName>
</protein>
<evidence type="ECO:0000256" key="1">
    <source>
        <dbReference type="ARBA" id="ARBA00004141"/>
    </source>
</evidence>
<evidence type="ECO:0000256" key="2">
    <source>
        <dbReference type="ARBA" id="ARBA00022692"/>
    </source>
</evidence>
<dbReference type="EMBL" id="JBHTAP010000001">
    <property type="protein sequence ID" value="MFC7235742.1"/>
    <property type="molecule type" value="Genomic_DNA"/>
</dbReference>
<evidence type="ECO:0000256" key="5">
    <source>
        <dbReference type="SAM" id="Phobius"/>
    </source>
</evidence>
<feature type="transmembrane region" description="Helical" evidence="5">
    <location>
        <begin position="124"/>
        <end position="145"/>
    </location>
</feature>
<comment type="subcellular location">
    <subcellularLocation>
        <location evidence="1">Membrane</location>
        <topology evidence="1">Multi-pass membrane protein</topology>
    </subcellularLocation>
</comment>
<feature type="transmembrane region" description="Helical" evidence="5">
    <location>
        <begin position="219"/>
        <end position="237"/>
    </location>
</feature>
<name>A0ABD5ZQ83_9EURY</name>
<gene>
    <name evidence="6" type="ORF">ACFQJ4_10485</name>
</gene>
<keyword evidence="2 5" id="KW-0812">Transmembrane</keyword>
<evidence type="ECO:0000256" key="4">
    <source>
        <dbReference type="ARBA" id="ARBA00023136"/>
    </source>
</evidence>
<feature type="transmembrane region" description="Helical" evidence="5">
    <location>
        <begin position="97"/>
        <end position="118"/>
    </location>
</feature>
<feature type="transmembrane region" description="Helical" evidence="5">
    <location>
        <begin position="249"/>
        <end position="270"/>
    </location>
</feature>
<accession>A0ABD5ZQ83</accession>
<reference evidence="6 7" key="1">
    <citation type="journal article" date="2019" name="Int. J. Syst. Evol. Microbiol.">
        <title>The Global Catalogue of Microorganisms (GCM) 10K type strain sequencing project: providing services to taxonomists for standard genome sequencing and annotation.</title>
        <authorList>
            <consortium name="The Broad Institute Genomics Platform"/>
            <consortium name="The Broad Institute Genome Sequencing Center for Infectious Disease"/>
            <person name="Wu L."/>
            <person name="Ma J."/>
        </authorList>
    </citation>
    <scope>NUCLEOTIDE SEQUENCE [LARGE SCALE GENOMIC DNA]</scope>
    <source>
        <strain evidence="6 7">DT85</strain>
    </source>
</reference>
<evidence type="ECO:0000313" key="7">
    <source>
        <dbReference type="Proteomes" id="UP001596398"/>
    </source>
</evidence>